<proteinExistence type="predicted"/>
<keyword evidence="3" id="KW-1185">Reference proteome</keyword>
<gene>
    <name evidence="2" type="ORF">K493DRAFT_296705</name>
</gene>
<dbReference type="InParanoid" id="A0A1Y1Z418"/>
<dbReference type="OrthoDB" id="5593994at2759"/>
<dbReference type="EMBL" id="MCFE01000029">
    <property type="protein sequence ID" value="ORY05018.1"/>
    <property type="molecule type" value="Genomic_DNA"/>
</dbReference>
<name>A0A1Y1Z418_9FUNG</name>
<dbReference type="SUPFAM" id="SSF64268">
    <property type="entry name" value="PX domain"/>
    <property type="match status" value="1"/>
</dbReference>
<dbReference type="GO" id="GO:0035091">
    <property type="term" value="F:phosphatidylinositol binding"/>
    <property type="evidence" value="ECO:0007669"/>
    <property type="project" value="InterPro"/>
</dbReference>
<accession>A0A1Y1Z418</accession>
<evidence type="ECO:0000313" key="3">
    <source>
        <dbReference type="Proteomes" id="UP000193498"/>
    </source>
</evidence>
<evidence type="ECO:0000313" key="2">
    <source>
        <dbReference type="EMBL" id="ORY05018.1"/>
    </source>
</evidence>
<feature type="domain" description="PB1" evidence="1">
    <location>
        <begin position="325"/>
        <end position="408"/>
    </location>
</feature>
<dbReference type="SUPFAM" id="SSF54277">
    <property type="entry name" value="CAD &amp; PB1 domains"/>
    <property type="match status" value="1"/>
</dbReference>
<dbReference type="PROSITE" id="PS51745">
    <property type="entry name" value="PB1"/>
    <property type="match status" value="1"/>
</dbReference>
<dbReference type="AlphaFoldDB" id="A0A1Y1Z418"/>
<protein>
    <recommendedName>
        <fullName evidence="1">PB1 domain-containing protein</fullName>
    </recommendedName>
</protein>
<dbReference type="Gene3D" id="3.10.20.90">
    <property type="entry name" value="Phosphatidylinositol 3-kinase Catalytic Subunit, Chain A, domain 1"/>
    <property type="match status" value="1"/>
</dbReference>
<comment type="caution">
    <text evidence="2">The sequence shown here is derived from an EMBL/GenBank/DDBJ whole genome shotgun (WGS) entry which is preliminary data.</text>
</comment>
<reference evidence="2 3" key="1">
    <citation type="submission" date="2016-07" db="EMBL/GenBank/DDBJ databases">
        <title>Pervasive Adenine N6-methylation of Active Genes in Fungi.</title>
        <authorList>
            <consortium name="DOE Joint Genome Institute"/>
            <person name="Mondo S.J."/>
            <person name="Dannebaum R.O."/>
            <person name="Kuo R.C."/>
            <person name="Labutti K."/>
            <person name="Haridas S."/>
            <person name="Kuo A."/>
            <person name="Salamov A."/>
            <person name="Ahrendt S.R."/>
            <person name="Lipzen A."/>
            <person name="Sullivan W."/>
            <person name="Andreopoulos W.B."/>
            <person name="Clum A."/>
            <person name="Lindquist E."/>
            <person name="Daum C."/>
            <person name="Ramamoorthy G.K."/>
            <person name="Gryganskyi A."/>
            <person name="Culley D."/>
            <person name="Magnuson J.K."/>
            <person name="James T.Y."/>
            <person name="O'Malley M.A."/>
            <person name="Stajich J.E."/>
            <person name="Spatafora J.W."/>
            <person name="Visel A."/>
            <person name="Grigoriev I.V."/>
        </authorList>
    </citation>
    <scope>NUCLEOTIDE SEQUENCE [LARGE SCALE GENOMIC DNA]</scope>
    <source>
        <strain evidence="2 3">CBS 931.73</strain>
    </source>
</reference>
<organism evidence="2 3">
    <name type="scientific">Basidiobolus meristosporus CBS 931.73</name>
    <dbReference type="NCBI Taxonomy" id="1314790"/>
    <lineage>
        <taxon>Eukaryota</taxon>
        <taxon>Fungi</taxon>
        <taxon>Fungi incertae sedis</taxon>
        <taxon>Zoopagomycota</taxon>
        <taxon>Entomophthoromycotina</taxon>
        <taxon>Basidiobolomycetes</taxon>
        <taxon>Basidiobolales</taxon>
        <taxon>Basidiobolaceae</taxon>
        <taxon>Basidiobolus</taxon>
    </lineage>
</organism>
<dbReference type="InterPro" id="IPR053793">
    <property type="entry name" value="PB1-like"/>
</dbReference>
<evidence type="ECO:0000259" key="1">
    <source>
        <dbReference type="PROSITE" id="PS51745"/>
    </source>
</evidence>
<dbReference type="Gene3D" id="3.30.1520.10">
    <property type="entry name" value="Phox-like domain"/>
    <property type="match status" value="1"/>
</dbReference>
<dbReference type="Proteomes" id="UP000193498">
    <property type="component" value="Unassembled WGS sequence"/>
</dbReference>
<sequence length="412" mass="46536">MLGSSVKLAPVISAVTIGGFEKRSDRKHWFTVHVIPADFDVETVNAGSRTKRPYVIYRTQEDFSELSLRLGQADHEIPTIQFRRRNFLMIPPSPQKVRDRLDQFVKKLFQNPVMVLTSPVVLEFFGLWDSDIKHMRKQFGTGYPDFEVEDENDARFDSAIDLSTTAEVKMNSPEKEISFLDSFSTRHSTISVIKPILRRARSAMLGESEDRVTWSKVESPNIDDDDEYGSSKPGIVAPWNLRYMDPVLVQTILPPMGEFSCASSPTPTPASPILFPTSSNLRRSGTIGRGQRSLGPRTLRKATSTNSLSAAAAVTEDLDVDSLTFIKVKAILNDDTIVILRVHRSISYDDLYDKILLKFRLCGQQTDDLIGKSLVYRLTENRAFFVSSEEELQSALMHECDKITFYLVSTHK</sequence>
<dbReference type="InterPro" id="IPR036871">
    <property type="entry name" value="PX_dom_sf"/>
</dbReference>